<dbReference type="InterPro" id="IPR023323">
    <property type="entry name" value="Tex-like_dom_sf"/>
</dbReference>
<dbReference type="InterPro" id="IPR010994">
    <property type="entry name" value="RuvA_2-like"/>
</dbReference>
<comment type="caution">
    <text evidence="2">The sequence shown here is derived from an EMBL/GenBank/DDBJ whole genome shotgun (WGS) entry which is preliminary data.</text>
</comment>
<protein>
    <submittedName>
        <fullName evidence="2">RNA-binding transcriptional accessory protein</fullName>
    </submittedName>
</protein>
<dbReference type="InterPro" id="IPR003029">
    <property type="entry name" value="S1_domain"/>
</dbReference>
<proteinExistence type="predicted"/>
<dbReference type="AlphaFoldDB" id="A0A9D1MQ64"/>
<dbReference type="Pfam" id="PF22706">
    <property type="entry name" value="Tex_central_region"/>
    <property type="match status" value="1"/>
</dbReference>
<dbReference type="Gene3D" id="1.10.150.310">
    <property type="entry name" value="Tex RuvX-like domain-like"/>
    <property type="match status" value="1"/>
</dbReference>
<reference evidence="2" key="2">
    <citation type="journal article" date="2021" name="PeerJ">
        <title>Extensive microbial diversity within the chicken gut microbiome revealed by metagenomics and culture.</title>
        <authorList>
            <person name="Gilroy R."/>
            <person name="Ravi A."/>
            <person name="Getino M."/>
            <person name="Pursley I."/>
            <person name="Horton D.L."/>
            <person name="Alikhan N.F."/>
            <person name="Baker D."/>
            <person name="Gharbi K."/>
            <person name="Hall N."/>
            <person name="Watson M."/>
            <person name="Adriaenssens E.M."/>
            <person name="Foster-Nyarko E."/>
            <person name="Jarju S."/>
            <person name="Secka A."/>
            <person name="Antonio M."/>
            <person name="Oren A."/>
            <person name="Chaudhuri R.R."/>
            <person name="La Ragione R."/>
            <person name="Hildebrand F."/>
            <person name="Pallen M.J."/>
        </authorList>
    </citation>
    <scope>NUCLEOTIDE SEQUENCE</scope>
    <source>
        <strain evidence="2">CHK160-1198</strain>
    </source>
</reference>
<accession>A0A9D1MQ64</accession>
<dbReference type="Gene3D" id="3.30.420.140">
    <property type="entry name" value="YqgF/RNase H-like domain"/>
    <property type="match status" value="1"/>
</dbReference>
<dbReference type="FunFam" id="1.10.150.310:FF:000001">
    <property type="entry name" value="RNA-binding transcriptional accessory protein"/>
    <property type="match status" value="1"/>
</dbReference>
<dbReference type="FunFam" id="3.30.420.140:FF:000001">
    <property type="entry name" value="RNA-binding transcriptional accessory protein"/>
    <property type="match status" value="1"/>
</dbReference>
<dbReference type="Pfam" id="PF17674">
    <property type="entry name" value="HHH_9"/>
    <property type="match status" value="1"/>
</dbReference>
<dbReference type="FunFam" id="2.40.50.140:FF:000051">
    <property type="entry name" value="RNA-binding transcriptional accessory protein"/>
    <property type="match status" value="1"/>
</dbReference>
<dbReference type="InterPro" id="IPR018974">
    <property type="entry name" value="Tex-like_N"/>
</dbReference>
<dbReference type="SUPFAM" id="SSF53098">
    <property type="entry name" value="Ribonuclease H-like"/>
    <property type="match status" value="1"/>
</dbReference>
<dbReference type="Pfam" id="PF16921">
    <property type="entry name" value="Tex_YqgF"/>
    <property type="match status" value="1"/>
</dbReference>
<dbReference type="GO" id="GO:0003729">
    <property type="term" value="F:mRNA binding"/>
    <property type="evidence" value="ECO:0007669"/>
    <property type="project" value="TreeGrafter"/>
</dbReference>
<name>A0A9D1MQ64_9FIRM</name>
<dbReference type="InterPro" id="IPR023319">
    <property type="entry name" value="Tex-like_HTH_dom_sf"/>
</dbReference>
<dbReference type="InterPro" id="IPR032639">
    <property type="entry name" value="Tex_YqgF"/>
</dbReference>
<sequence>MLEIINSLAKELQIKPFKIEATLKLLDDGNTIPFIARYRKEATGELDEEQIRTIEERASYLRNLTERKSEIIASITAQDKLTPELEIAINNATKLQEIEDLYLPYRPKKRTRAQIARERGLSPLAETIIAQNPTQEQLKTLATMYLNEEKEIQTIDDALNGASDIIAETIADSADIRELIRRNLWQNGLITTELINDQQEAKDFLMYSDYSEAIRQLPSHRILAINRGENKKFLKVNLTIATENILAKLERKLQGTHAHPLSEFYLSAIADSYKRLLFPSLEREIRSELTDKAEKQAITVFAQNLRQLLLTQPLTGHIVLGLDPGYRTGCKAAVIGKQGQVLATDALYLTGSEYQRSQAELKFLDLVQTHQVTLISIGNGTASYETEEFTAQMIEKHNLDIAYIITNEAGASVYSASKLAREEMPDLDVSLRGAVSIARRVQDPLAELVKIESKAIGVGQYQHDVNQKNLTQTLSTVVESCVNHVGVELNTASSALLSYVSGISASVANNVIAWRNTNKVFTSRKELLKVPRLGPAAFTQCAGFLRIKDANNPLDNTGIHPESYKLTEALLKELGFTLQDFKTQENDIKEAVLASNAKELASKLDAGEPTVIDIMNALANPGRDPRTDAPPPLTRQKLTKLSDLKIGSIMRGKVQNVVDFGAFVDIGLKTSGFIHRSELSKKHFKHPLDVIAVGEIVDATVISIDEERNRIGLSLKQ</sequence>
<dbReference type="SMART" id="SM00316">
    <property type="entry name" value="S1"/>
    <property type="match status" value="1"/>
</dbReference>
<dbReference type="GO" id="GO:0005737">
    <property type="term" value="C:cytoplasm"/>
    <property type="evidence" value="ECO:0007669"/>
    <property type="project" value="UniProtKB-ARBA"/>
</dbReference>
<dbReference type="PANTHER" id="PTHR10724:SF10">
    <property type="entry name" value="S1 RNA-BINDING DOMAIN-CONTAINING PROTEIN 1"/>
    <property type="match status" value="1"/>
</dbReference>
<dbReference type="SUPFAM" id="SSF47781">
    <property type="entry name" value="RuvA domain 2-like"/>
    <property type="match status" value="2"/>
</dbReference>
<dbReference type="Gene3D" id="2.40.50.140">
    <property type="entry name" value="Nucleic acid-binding proteins"/>
    <property type="match status" value="1"/>
</dbReference>
<reference evidence="2" key="1">
    <citation type="submission" date="2020-10" db="EMBL/GenBank/DDBJ databases">
        <authorList>
            <person name="Gilroy R."/>
        </authorList>
    </citation>
    <scope>NUCLEOTIDE SEQUENCE</scope>
    <source>
        <strain evidence="2">CHK160-1198</strain>
    </source>
</reference>
<dbReference type="Gene3D" id="1.10.10.650">
    <property type="entry name" value="RuvA domain 2-like"/>
    <property type="match status" value="1"/>
</dbReference>
<dbReference type="InterPro" id="IPR006641">
    <property type="entry name" value="YqgF/RNaseH-like_dom"/>
</dbReference>
<dbReference type="PANTHER" id="PTHR10724">
    <property type="entry name" value="30S RIBOSOMAL PROTEIN S1"/>
    <property type="match status" value="1"/>
</dbReference>
<dbReference type="InterPro" id="IPR041692">
    <property type="entry name" value="HHH_9"/>
</dbReference>
<dbReference type="SUPFAM" id="SSF158832">
    <property type="entry name" value="Tex N-terminal region-like"/>
    <property type="match status" value="1"/>
</dbReference>
<dbReference type="PROSITE" id="PS50126">
    <property type="entry name" value="S1"/>
    <property type="match status" value="1"/>
</dbReference>
<dbReference type="InterPro" id="IPR044146">
    <property type="entry name" value="S1_Tex"/>
</dbReference>
<evidence type="ECO:0000313" key="3">
    <source>
        <dbReference type="Proteomes" id="UP000824099"/>
    </source>
</evidence>
<dbReference type="InterPro" id="IPR012337">
    <property type="entry name" value="RNaseH-like_sf"/>
</dbReference>
<dbReference type="SMART" id="SM00732">
    <property type="entry name" value="YqgFc"/>
    <property type="match status" value="1"/>
</dbReference>
<organism evidence="2 3">
    <name type="scientific">Candidatus Avacidaminococcus intestinavium</name>
    <dbReference type="NCBI Taxonomy" id="2840684"/>
    <lineage>
        <taxon>Bacteria</taxon>
        <taxon>Bacillati</taxon>
        <taxon>Bacillota</taxon>
        <taxon>Negativicutes</taxon>
        <taxon>Acidaminococcales</taxon>
        <taxon>Acidaminococcaceae</taxon>
        <taxon>Acidaminococcaceae incertae sedis</taxon>
        <taxon>Candidatus Avacidaminococcus</taxon>
    </lineage>
</organism>
<dbReference type="InterPro" id="IPR037027">
    <property type="entry name" value="YqgF/RNaseH-like_dom_sf"/>
</dbReference>
<dbReference type="CDD" id="cd05685">
    <property type="entry name" value="S1_Tex"/>
    <property type="match status" value="1"/>
</dbReference>
<feature type="domain" description="S1 motif" evidence="1">
    <location>
        <begin position="647"/>
        <end position="716"/>
    </location>
</feature>
<dbReference type="InterPro" id="IPR012340">
    <property type="entry name" value="NA-bd_OB-fold"/>
</dbReference>
<dbReference type="GO" id="GO:0006412">
    <property type="term" value="P:translation"/>
    <property type="evidence" value="ECO:0007669"/>
    <property type="project" value="TreeGrafter"/>
</dbReference>
<dbReference type="EMBL" id="DVNI01000067">
    <property type="protein sequence ID" value="HIU64278.1"/>
    <property type="molecule type" value="Genomic_DNA"/>
</dbReference>
<evidence type="ECO:0000313" key="2">
    <source>
        <dbReference type="EMBL" id="HIU64278.1"/>
    </source>
</evidence>
<dbReference type="Pfam" id="PF09371">
    <property type="entry name" value="Tex_N"/>
    <property type="match status" value="1"/>
</dbReference>
<dbReference type="GO" id="GO:0006139">
    <property type="term" value="P:nucleobase-containing compound metabolic process"/>
    <property type="evidence" value="ECO:0007669"/>
    <property type="project" value="InterPro"/>
</dbReference>
<dbReference type="SUPFAM" id="SSF50249">
    <property type="entry name" value="Nucleic acid-binding proteins"/>
    <property type="match status" value="1"/>
</dbReference>
<dbReference type="GO" id="GO:0003735">
    <property type="term" value="F:structural constituent of ribosome"/>
    <property type="evidence" value="ECO:0007669"/>
    <property type="project" value="TreeGrafter"/>
</dbReference>
<dbReference type="InterPro" id="IPR050437">
    <property type="entry name" value="Ribos_protein_bS1-like"/>
</dbReference>
<dbReference type="Gene3D" id="1.10.3500.10">
    <property type="entry name" value="Tex N-terminal region-like"/>
    <property type="match status" value="1"/>
</dbReference>
<gene>
    <name evidence="2" type="ORF">IAB06_04475</name>
</gene>
<dbReference type="InterPro" id="IPR055179">
    <property type="entry name" value="Tex-like_central_region"/>
</dbReference>
<dbReference type="Pfam" id="PF12836">
    <property type="entry name" value="HHH_3"/>
    <property type="match status" value="1"/>
</dbReference>
<dbReference type="Proteomes" id="UP000824099">
    <property type="component" value="Unassembled WGS sequence"/>
</dbReference>
<dbReference type="FunFam" id="1.10.10.650:FF:000001">
    <property type="entry name" value="S1 RNA-binding domain 1"/>
    <property type="match status" value="1"/>
</dbReference>
<evidence type="ECO:0000259" key="1">
    <source>
        <dbReference type="PROSITE" id="PS50126"/>
    </source>
</evidence>
<dbReference type="Pfam" id="PF00575">
    <property type="entry name" value="S1"/>
    <property type="match status" value="1"/>
</dbReference>